<proteinExistence type="predicted"/>
<evidence type="ECO:0000313" key="3">
    <source>
        <dbReference type="Proteomes" id="UP001050808"/>
    </source>
</evidence>
<keyword evidence="3" id="KW-1185">Reference proteome</keyword>
<dbReference type="EMBL" id="BNDY01000002">
    <property type="protein sequence ID" value="GHI37514.1"/>
    <property type="molecule type" value="Genomic_DNA"/>
</dbReference>
<protein>
    <submittedName>
        <fullName evidence="2">Uncharacterized protein</fullName>
    </submittedName>
</protein>
<evidence type="ECO:0000256" key="1">
    <source>
        <dbReference type="SAM" id="MobiDB-lite"/>
    </source>
</evidence>
<comment type="caution">
    <text evidence="2">The sequence shown here is derived from an EMBL/GenBank/DDBJ whole genome shotgun (WGS) entry which is preliminary data.</text>
</comment>
<feature type="region of interest" description="Disordered" evidence="1">
    <location>
        <begin position="1"/>
        <end position="24"/>
    </location>
</feature>
<evidence type="ECO:0000313" key="2">
    <source>
        <dbReference type="EMBL" id="GHI37514.1"/>
    </source>
</evidence>
<dbReference type="Proteomes" id="UP001050808">
    <property type="component" value="Unassembled WGS sequence"/>
</dbReference>
<sequence length="163" mass="17163">MGRSRGTTLLGGVRNTAPSLGSRSRFYRTPGGESFFRRLGGDLHRALASGLTPSPDRSWLRTPLLVPSTPLAGASVRGPAKGGRPVFGGPVAKGAYVTRMAIRTPAESRSARPADYRAGSWAQRLQVRLAAGPGRGEPAACPVAAGLGSIYRPSTIREQDHNM</sequence>
<organism evidence="2 3">
    <name type="scientific">Streptomyces violascens</name>
    <dbReference type="NCBI Taxonomy" id="67381"/>
    <lineage>
        <taxon>Bacteria</taxon>
        <taxon>Bacillati</taxon>
        <taxon>Actinomycetota</taxon>
        <taxon>Actinomycetes</taxon>
        <taxon>Kitasatosporales</taxon>
        <taxon>Streptomycetaceae</taxon>
        <taxon>Streptomyces</taxon>
    </lineage>
</organism>
<name>A0ABQ3QJT2_9ACTN</name>
<gene>
    <name evidence="2" type="ORF">Sviol_19220</name>
</gene>
<reference evidence="2" key="1">
    <citation type="submission" date="2024-05" db="EMBL/GenBank/DDBJ databases">
        <title>Whole genome shotgun sequence of Streptomyces violascens NBRC 12920.</title>
        <authorList>
            <person name="Komaki H."/>
            <person name="Tamura T."/>
        </authorList>
    </citation>
    <scope>NUCLEOTIDE SEQUENCE</scope>
    <source>
        <strain evidence="2">NBRC 12920</strain>
    </source>
</reference>
<accession>A0ABQ3QJT2</accession>